<dbReference type="EMBL" id="KV423918">
    <property type="protein sequence ID" value="KZT62234.1"/>
    <property type="molecule type" value="Genomic_DNA"/>
</dbReference>
<dbReference type="InParanoid" id="A0A165JT30"/>
<reference evidence="2 3" key="1">
    <citation type="journal article" date="2016" name="Mol. Biol. Evol.">
        <title>Comparative Genomics of Early-Diverging Mushroom-Forming Fungi Provides Insights into the Origins of Lignocellulose Decay Capabilities.</title>
        <authorList>
            <person name="Nagy L.G."/>
            <person name="Riley R."/>
            <person name="Tritt A."/>
            <person name="Adam C."/>
            <person name="Daum C."/>
            <person name="Floudas D."/>
            <person name="Sun H."/>
            <person name="Yadav J.S."/>
            <person name="Pangilinan J."/>
            <person name="Larsson K.H."/>
            <person name="Matsuura K."/>
            <person name="Barry K."/>
            <person name="Labutti K."/>
            <person name="Kuo R."/>
            <person name="Ohm R.A."/>
            <person name="Bhattacharya S.S."/>
            <person name="Shirouzu T."/>
            <person name="Yoshinaga Y."/>
            <person name="Martin F.M."/>
            <person name="Grigoriev I.V."/>
            <person name="Hibbett D.S."/>
        </authorList>
    </citation>
    <scope>NUCLEOTIDE SEQUENCE [LARGE SCALE GENOMIC DNA]</scope>
    <source>
        <strain evidence="2 3">HHB12733</strain>
    </source>
</reference>
<evidence type="ECO:0000256" key="1">
    <source>
        <dbReference type="SAM" id="MobiDB-lite"/>
    </source>
</evidence>
<evidence type="ECO:0000313" key="3">
    <source>
        <dbReference type="Proteomes" id="UP000076842"/>
    </source>
</evidence>
<dbReference type="AlphaFoldDB" id="A0A165JT30"/>
<organism evidence="2 3">
    <name type="scientific">Calocera cornea HHB12733</name>
    <dbReference type="NCBI Taxonomy" id="1353952"/>
    <lineage>
        <taxon>Eukaryota</taxon>
        <taxon>Fungi</taxon>
        <taxon>Dikarya</taxon>
        <taxon>Basidiomycota</taxon>
        <taxon>Agaricomycotina</taxon>
        <taxon>Dacrymycetes</taxon>
        <taxon>Dacrymycetales</taxon>
        <taxon>Dacrymycetaceae</taxon>
        <taxon>Calocera</taxon>
    </lineage>
</organism>
<evidence type="ECO:0000313" key="2">
    <source>
        <dbReference type="EMBL" id="KZT62234.1"/>
    </source>
</evidence>
<keyword evidence="3" id="KW-1185">Reference proteome</keyword>
<protein>
    <submittedName>
        <fullName evidence="2">Uncharacterized protein</fullName>
    </submittedName>
</protein>
<gene>
    <name evidence="2" type="ORF">CALCODRAFT_490437</name>
</gene>
<name>A0A165JT30_9BASI</name>
<feature type="region of interest" description="Disordered" evidence="1">
    <location>
        <begin position="1"/>
        <end position="21"/>
    </location>
</feature>
<proteinExistence type="predicted"/>
<dbReference type="Proteomes" id="UP000076842">
    <property type="component" value="Unassembled WGS sequence"/>
</dbReference>
<accession>A0A165JT30</accession>
<sequence>MLNPLNPKNAREENDKGAGGAIVTRQGHGMLLAAAQFVSSDNIRRGSRGEDAMPENGIEVMIWMEWAESRVKRVSME</sequence>